<evidence type="ECO:0000256" key="4">
    <source>
        <dbReference type="ARBA" id="ARBA00022989"/>
    </source>
</evidence>
<feature type="transmembrane region" description="Helical" evidence="6">
    <location>
        <begin position="431"/>
        <end position="448"/>
    </location>
</feature>
<evidence type="ECO:0000313" key="8">
    <source>
        <dbReference type="Proteomes" id="UP001220670"/>
    </source>
</evidence>
<evidence type="ECO:0000313" key="7">
    <source>
        <dbReference type="EMBL" id="MDC2828777.1"/>
    </source>
</evidence>
<dbReference type="EMBL" id="JAQONE010000001">
    <property type="protein sequence ID" value="MDC2828777.1"/>
    <property type="molecule type" value="Genomic_DNA"/>
</dbReference>
<dbReference type="Proteomes" id="UP001220670">
    <property type="component" value="Unassembled WGS sequence"/>
</dbReference>
<dbReference type="PANTHER" id="PTHR30250:SF11">
    <property type="entry name" value="O-ANTIGEN TRANSPORTER-RELATED"/>
    <property type="match status" value="1"/>
</dbReference>
<feature type="transmembrane region" description="Helical" evidence="6">
    <location>
        <begin position="21"/>
        <end position="43"/>
    </location>
</feature>
<evidence type="ECO:0000256" key="3">
    <source>
        <dbReference type="ARBA" id="ARBA00022692"/>
    </source>
</evidence>
<protein>
    <submittedName>
        <fullName evidence="7">Oligosaccharide flippase family protein</fullName>
    </submittedName>
</protein>
<reference evidence="7" key="1">
    <citation type="submission" date="2023-01" db="EMBL/GenBank/DDBJ databases">
        <title>Genome analysis of 13 Lactobacillus isolated from gut of wild boar.</title>
        <authorList>
            <person name="Papp P."/>
            <person name="Libisch B."/>
            <person name="Nagy T."/>
            <person name="Olasz F."/>
        </authorList>
    </citation>
    <scope>NUCLEOTIDE SEQUENCE</scope>
    <source>
        <strain evidence="7">F146</strain>
    </source>
</reference>
<keyword evidence="4 6" id="KW-1133">Transmembrane helix</keyword>
<dbReference type="RefSeq" id="WP_272209549.1">
    <property type="nucleotide sequence ID" value="NZ_JAQOMV010000011.1"/>
</dbReference>
<evidence type="ECO:0000256" key="2">
    <source>
        <dbReference type="ARBA" id="ARBA00022475"/>
    </source>
</evidence>
<proteinExistence type="predicted"/>
<feature type="transmembrane region" description="Helical" evidence="6">
    <location>
        <begin position="158"/>
        <end position="180"/>
    </location>
</feature>
<feature type="transmembrane region" description="Helical" evidence="6">
    <location>
        <begin position="55"/>
        <end position="77"/>
    </location>
</feature>
<feature type="transmembrane region" description="Helical" evidence="6">
    <location>
        <begin position="390"/>
        <end position="411"/>
    </location>
</feature>
<feature type="transmembrane region" description="Helical" evidence="6">
    <location>
        <begin position="192"/>
        <end position="208"/>
    </location>
</feature>
<organism evidence="7 8">
    <name type="scientific">Limosilactobacillus mucosae</name>
    <name type="common">Lactobacillus mucosae</name>
    <dbReference type="NCBI Taxonomy" id="97478"/>
    <lineage>
        <taxon>Bacteria</taxon>
        <taxon>Bacillati</taxon>
        <taxon>Bacillota</taxon>
        <taxon>Bacilli</taxon>
        <taxon>Lactobacillales</taxon>
        <taxon>Lactobacillaceae</taxon>
        <taxon>Limosilactobacillus</taxon>
    </lineage>
</organism>
<comment type="subcellular location">
    <subcellularLocation>
        <location evidence="1">Cell membrane</location>
        <topology evidence="1">Multi-pass membrane protein</topology>
    </subcellularLocation>
</comment>
<sequence>MRKKVRSFLLKYNKMSVPLKASLWYTISNILVKGISLLSTPIFTRVMSQDQYGTFTLFQSWFNIILIFTSLNIFLGGYTKGMLIYKDDIAGYTASSLFQTAILTCFFGIIYLLKVNFWTNFFGLSPFLMLMMFIELLTSPAYEFWASQARFEYKYQKVVAISFISSVMSIVLGVVAVVYTTRKVEARVVSDVFAKAFVALPLLLLILWKGKKFFVKEYWKFNFNFNIPLIPHYLSNYALNQSDRVMIGKIIGNAQAAQYSVAYTISMMMALVTTALNNAMTPYIYQSIDGGHEDDIKETLTPIFFLVAVLCIITMAFAPEIVLVFAGKNYMPAVYIIPPVAASVFFIFLYSMFSTIEYFYQKTVQIAIATVIAAVLNVGLNYIFINLYGYYAAGYITLLSYIVLAFMHFVFYKIIVKDKFGKDKQLYDHKAILLSSVIVLVAMVIMIFTYRSILIRYSVIMLFFILGILKRKKIKKIINSFKKA</sequence>
<dbReference type="InterPro" id="IPR002797">
    <property type="entry name" value="Polysacc_synth"/>
</dbReference>
<dbReference type="PANTHER" id="PTHR30250">
    <property type="entry name" value="PST FAMILY PREDICTED COLANIC ACID TRANSPORTER"/>
    <property type="match status" value="1"/>
</dbReference>
<feature type="transmembrane region" description="Helical" evidence="6">
    <location>
        <begin position="333"/>
        <end position="352"/>
    </location>
</feature>
<comment type="caution">
    <text evidence="7">The sequence shown here is derived from an EMBL/GenBank/DDBJ whole genome shotgun (WGS) entry which is preliminary data.</text>
</comment>
<name>A0AAJ1M837_LIMMU</name>
<evidence type="ECO:0000256" key="6">
    <source>
        <dbReference type="SAM" id="Phobius"/>
    </source>
</evidence>
<evidence type="ECO:0000256" key="1">
    <source>
        <dbReference type="ARBA" id="ARBA00004651"/>
    </source>
</evidence>
<feature type="transmembrane region" description="Helical" evidence="6">
    <location>
        <begin position="303"/>
        <end position="327"/>
    </location>
</feature>
<dbReference type="AlphaFoldDB" id="A0AAJ1M837"/>
<keyword evidence="5 6" id="KW-0472">Membrane</keyword>
<dbReference type="GO" id="GO:0005886">
    <property type="term" value="C:plasma membrane"/>
    <property type="evidence" value="ECO:0007669"/>
    <property type="project" value="UniProtKB-SubCell"/>
</dbReference>
<feature type="transmembrane region" description="Helical" evidence="6">
    <location>
        <begin position="364"/>
        <end position="384"/>
    </location>
</feature>
<keyword evidence="3 6" id="KW-0812">Transmembrane</keyword>
<feature type="transmembrane region" description="Helical" evidence="6">
    <location>
        <begin position="89"/>
        <end position="111"/>
    </location>
</feature>
<dbReference type="Pfam" id="PF01943">
    <property type="entry name" value="Polysacc_synt"/>
    <property type="match status" value="1"/>
</dbReference>
<keyword evidence="2" id="KW-1003">Cell membrane</keyword>
<accession>A0AAJ1M837</accession>
<feature type="transmembrane region" description="Helical" evidence="6">
    <location>
        <begin position="454"/>
        <end position="469"/>
    </location>
</feature>
<evidence type="ECO:0000256" key="5">
    <source>
        <dbReference type="ARBA" id="ARBA00023136"/>
    </source>
</evidence>
<gene>
    <name evidence="7" type="ORF">PO250_00195</name>
</gene>
<dbReference type="InterPro" id="IPR050833">
    <property type="entry name" value="Poly_Biosynth_Transport"/>
</dbReference>